<dbReference type="AlphaFoldDB" id="X0YWF7"/>
<dbReference type="EMBL" id="BARS01053608">
    <property type="protein sequence ID" value="GAG52638.1"/>
    <property type="molecule type" value="Genomic_DNA"/>
</dbReference>
<dbReference type="GO" id="GO:0003697">
    <property type="term" value="F:single-stranded DNA binding"/>
    <property type="evidence" value="ECO:0007669"/>
    <property type="project" value="TreeGrafter"/>
</dbReference>
<dbReference type="InterPro" id="IPR031327">
    <property type="entry name" value="MCM"/>
</dbReference>
<comment type="similarity">
    <text evidence="1">Belongs to the MCM family.</text>
</comment>
<organism evidence="4">
    <name type="scientific">marine sediment metagenome</name>
    <dbReference type="NCBI Taxonomy" id="412755"/>
    <lineage>
        <taxon>unclassified sequences</taxon>
        <taxon>metagenomes</taxon>
        <taxon>ecological metagenomes</taxon>
    </lineage>
</organism>
<comment type="caution">
    <text evidence="4">The sequence shown here is derived from an EMBL/GenBank/DDBJ whole genome shotgun (WGS) entry which is preliminary data.</text>
</comment>
<evidence type="ECO:0000313" key="4">
    <source>
        <dbReference type="EMBL" id="GAG52638.1"/>
    </source>
</evidence>
<evidence type="ECO:0000259" key="3">
    <source>
        <dbReference type="Pfam" id="PF17207"/>
    </source>
</evidence>
<feature type="non-terminal residue" evidence="4">
    <location>
        <position position="1"/>
    </location>
</feature>
<protein>
    <recommendedName>
        <fullName evidence="3">MCM OB domain-containing protein</fullName>
    </recommendedName>
</protein>
<proteinExistence type="inferred from homology"/>
<sequence>LLQFLEPNSIVNVSKNTGILLNTVSIIVYKKDRDSCLLNQSLIELVEVKDKSNLYKITEKGIKHLQTIYDSYQQKQEQQEKIAYEHLETKQVIEKFKTFFEDRLELLSKINDENKFIIIDFKDIIFHSPELGEQLLDSPDETIKKAELGLESLSEEYKDIQIRILNIPKTEKYSIGEIRHKNIGKLIKVVGSVVSLSDVRPHVVYAKFECPSCGNIINIIQTEQK</sequence>
<dbReference type="GO" id="GO:0042555">
    <property type="term" value="C:MCM complex"/>
    <property type="evidence" value="ECO:0007669"/>
    <property type="project" value="TreeGrafter"/>
</dbReference>
<dbReference type="InterPro" id="IPR033762">
    <property type="entry name" value="MCM_OB"/>
</dbReference>
<dbReference type="GO" id="GO:0006260">
    <property type="term" value="P:DNA replication"/>
    <property type="evidence" value="ECO:0007669"/>
    <property type="project" value="UniProtKB-KW"/>
</dbReference>
<dbReference type="Gene3D" id="3.30.1640.10">
    <property type="entry name" value="mini-chromosome maintenance (MCM) complex, chain A, domain 1"/>
    <property type="match status" value="1"/>
</dbReference>
<keyword evidence="2" id="KW-0235">DNA replication</keyword>
<name>X0YWF7_9ZZZZ</name>
<feature type="non-terminal residue" evidence="4">
    <location>
        <position position="225"/>
    </location>
</feature>
<evidence type="ECO:0000256" key="2">
    <source>
        <dbReference type="ARBA" id="ARBA00022705"/>
    </source>
</evidence>
<dbReference type="InterPro" id="IPR012340">
    <property type="entry name" value="NA-bd_OB-fold"/>
</dbReference>
<evidence type="ECO:0000256" key="1">
    <source>
        <dbReference type="ARBA" id="ARBA00008010"/>
    </source>
</evidence>
<reference evidence="4" key="1">
    <citation type="journal article" date="2014" name="Front. Microbiol.">
        <title>High frequency of phylogenetically diverse reductive dehalogenase-homologous genes in deep subseafloor sedimentary metagenomes.</title>
        <authorList>
            <person name="Kawai M."/>
            <person name="Futagami T."/>
            <person name="Toyoda A."/>
            <person name="Takaki Y."/>
            <person name="Nishi S."/>
            <person name="Hori S."/>
            <person name="Arai W."/>
            <person name="Tsubouchi T."/>
            <person name="Morono Y."/>
            <person name="Uchiyama I."/>
            <person name="Ito T."/>
            <person name="Fujiyama A."/>
            <person name="Inagaki F."/>
            <person name="Takami H."/>
        </authorList>
    </citation>
    <scope>NUCLEOTIDE SEQUENCE</scope>
    <source>
        <strain evidence="4">Expedition CK06-06</strain>
    </source>
</reference>
<accession>X0YWF7</accession>
<gene>
    <name evidence="4" type="ORF">S01H1_79510</name>
</gene>
<dbReference type="GO" id="GO:0005524">
    <property type="term" value="F:ATP binding"/>
    <property type="evidence" value="ECO:0007669"/>
    <property type="project" value="InterPro"/>
</dbReference>
<dbReference type="SUPFAM" id="SSF50249">
    <property type="entry name" value="Nucleic acid-binding proteins"/>
    <property type="match status" value="1"/>
</dbReference>
<dbReference type="Pfam" id="PF17207">
    <property type="entry name" value="MCM_OB"/>
    <property type="match status" value="1"/>
</dbReference>
<dbReference type="PANTHER" id="PTHR11630">
    <property type="entry name" value="DNA REPLICATION LICENSING FACTOR MCM FAMILY MEMBER"/>
    <property type="match status" value="1"/>
</dbReference>
<dbReference type="GO" id="GO:0017116">
    <property type="term" value="F:single-stranded DNA helicase activity"/>
    <property type="evidence" value="ECO:0007669"/>
    <property type="project" value="TreeGrafter"/>
</dbReference>
<dbReference type="PANTHER" id="PTHR11630:SF66">
    <property type="entry name" value="DNA REPLICATION LICENSING FACTOR MCM4"/>
    <property type="match status" value="1"/>
</dbReference>
<feature type="domain" description="MCM OB" evidence="3">
    <location>
        <begin position="177"/>
        <end position="219"/>
    </location>
</feature>